<dbReference type="HAMAP" id="MF_00050">
    <property type="entry name" value="EF_Ts"/>
    <property type="match status" value="1"/>
</dbReference>
<dbReference type="Gene3D" id="1.10.8.10">
    <property type="entry name" value="DNA helicase RuvA subunit, C-terminal domain"/>
    <property type="match status" value="1"/>
</dbReference>
<organism evidence="10 11">
    <name type="scientific">Sulfobacillus thermotolerans</name>
    <dbReference type="NCBI Taxonomy" id="338644"/>
    <lineage>
        <taxon>Bacteria</taxon>
        <taxon>Bacillati</taxon>
        <taxon>Bacillota</taxon>
        <taxon>Clostridia</taxon>
        <taxon>Eubacteriales</taxon>
        <taxon>Clostridiales Family XVII. Incertae Sedis</taxon>
        <taxon>Sulfobacillus</taxon>
    </lineage>
</organism>
<keyword evidence="6" id="KW-0963">Cytoplasm</keyword>
<dbReference type="SUPFAM" id="SSF46934">
    <property type="entry name" value="UBA-like"/>
    <property type="match status" value="1"/>
</dbReference>
<dbReference type="InterPro" id="IPR018101">
    <property type="entry name" value="Transl_elong_Ts_CS"/>
</dbReference>
<reference evidence="10 11" key="1">
    <citation type="journal article" date="2019" name="Sci. Rep.">
        <title>Sulfobacillus thermotolerans: new insights into resistance and metabolic capacities of acidophilic chemolithotrophs.</title>
        <authorList>
            <person name="Panyushkina A.E."/>
            <person name="Babenko V.V."/>
            <person name="Nikitina A.S."/>
            <person name="Selezneva O.V."/>
            <person name="Tsaplina I.A."/>
            <person name="Letarova M.A."/>
            <person name="Kostryukova E.S."/>
            <person name="Letarov A.V."/>
        </authorList>
    </citation>
    <scope>NUCLEOTIDE SEQUENCE [LARGE SCALE GENOMIC DNA]</scope>
    <source>
        <strain evidence="10 11">Kr1</strain>
    </source>
</reference>
<dbReference type="InterPro" id="IPR014039">
    <property type="entry name" value="Transl_elong_EFTs/EF1B_dimer"/>
</dbReference>
<dbReference type="RefSeq" id="WP_103375447.1">
    <property type="nucleotide sequence ID" value="NZ_CP133983.1"/>
</dbReference>
<evidence type="ECO:0000256" key="8">
    <source>
        <dbReference type="RuleBase" id="RU000643"/>
    </source>
</evidence>
<dbReference type="NCBIfam" id="TIGR00116">
    <property type="entry name" value="tsf"/>
    <property type="match status" value="2"/>
</dbReference>
<dbReference type="InterPro" id="IPR001816">
    <property type="entry name" value="Transl_elong_EFTs/EF1B"/>
</dbReference>
<comment type="similarity">
    <text evidence="1 6 7">Belongs to the EF-Ts family.</text>
</comment>
<proteinExistence type="inferred from homology"/>
<keyword evidence="11" id="KW-1185">Reference proteome</keyword>
<evidence type="ECO:0000313" key="10">
    <source>
        <dbReference type="EMBL" id="AUW93689.1"/>
    </source>
</evidence>
<dbReference type="GO" id="GO:0003746">
    <property type="term" value="F:translation elongation factor activity"/>
    <property type="evidence" value="ECO:0007669"/>
    <property type="project" value="UniProtKB-KW"/>
</dbReference>
<dbReference type="EMBL" id="CP019454">
    <property type="protein sequence ID" value="AUW93689.1"/>
    <property type="molecule type" value="Genomic_DNA"/>
</dbReference>
<dbReference type="PROSITE" id="PS01127">
    <property type="entry name" value="EF_TS_2"/>
    <property type="match status" value="1"/>
</dbReference>
<comment type="function">
    <text evidence="5 6 7">Associates with the EF-Tu.GDP complex and induces the exchange of GDP to GTP. It remains bound to the aminoacyl-tRNA.EF-Tu.GTP complex up to the GTP hydrolysis stage on the ribosome.</text>
</comment>
<evidence type="ECO:0000256" key="2">
    <source>
        <dbReference type="ARBA" id="ARBA00016956"/>
    </source>
</evidence>
<evidence type="ECO:0000256" key="4">
    <source>
        <dbReference type="ARBA" id="ARBA00022917"/>
    </source>
</evidence>
<protein>
    <recommendedName>
        <fullName evidence="2 6">Elongation factor Ts</fullName>
        <shortName evidence="6">EF-Ts</shortName>
    </recommendedName>
</protein>
<gene>
    <name evidence="6 10" type="primary">tsf</name>
    <name evidence="10" type="ORF">BXT84_06825</name>
</gene>
<dbReference type="Gene3D" id="3.30.479.20">
    <property type="entry name" value="Elongation factor Ts, dimerisation domain"/>
    <property type="match status" value="1"/>
</dbReference>
<comment type="subcellular location">
    <subcellularLocation>
        <location evidence="6 8">Cytoplasm</location>
    </subcellularLocation>
</comment>
<dbReference type="CDD" id="cd14275">
    <property type="entry name" value="UBA_EF-Ts"/>
    <property type="match status" value="1"/>
</dbReference>
<evidence type="ECO:0000256" key="5">
    <source>
        <dbReference type="ARBA" id="ARBA00025453"/>
    </source>
</evidence>
<dbReference type="SUPFAM" id="SSF54713">
    <property type="entry name" value="Elongation factor Ts (EF-Ts), dimerisation domain"/>
    <property type="match status" value="1"/>
</dbReference>
<evidence type="ECO:0000256" key="3">
    <source>
        <dbReference type="ARBA" id="ARBA00022768"/>
    </source>
</evidence>
<dbReference type="PROSITE" id="PS01126">
    <property type="entry name" value="EF_TS_1"/>
    <property type="match status" value="1"/>
</dbReference>
<keyword evidence="3 6" id="KW-0251">Elongation factor</keyword>
<dbReference type="Gene3D" id="1.10.286.20">
    <property type="match status" value="1"/>
</dbReference>
<dbReference type="Pfam" id="PF00889">
    <property type="entry name" value="EF_TS"/>
    <property type="match status" value="1"/>
</dbReference>
<accession>A0ABM6RQQ2</accession>
<evidence type="ECO:0000256" key="7">
    <source>
        <dbReference type="RuleBase" id="RU000642"/>
    </source>
</evidence>
<keyword evidence="4 6" id="KW-0648">Protein biosynthesis</keyword>
<feature type="region of interest" description="Involved in Mg(2+) ion dislocation from EF-Tu" evidence="6">
    <location>
        <begin position="80"/>
        <end position="83"/>
    </location>
</feature>
<evidence type="ECO:0000259" key="9">
    <source>
        <dbReference type="Pfam" id="PF00889"/>
    </source>
</evidence>
<evidence type="ECO:0000256" key="6">
    <source>
        <dbReference type="HAMAP-Rule" id="MF_00050"/>
    </source>
</evidence>
<name>A0ABM6RQQ2_9FIRM</name>
<dbReference type="InterPro" id="IPR036402">
    <property type="entry name" value="EF-Ts_dimer_sf"/>
</dbReference>
<sequence length="203" mass="22686">MIPASDVKKLREQTGAGMMECKKALEQADGDFARAVDILRERGLAQAAKKAGRDANEGLIESYIHLQGRIGVLLEINCETDFVANTPDFHNLAHDIAMHIAAANPRVVSRDQVSAQDIEHERQVLMAQAQNEGKPAAIVEKMVEGRLEKFYKEICLLDQPYVKNPDVTIDQLLKEHIARLGEHIVVRRFARFERGEELPGVPV</sequence>
<dbReference type="PANTHER" id="PTHR11741">
    <property type="entry name" value="ELONGATION FACTOR TS"/>
    <property type="match status" value="1"/>
</dbReference>
<dbReference type="InterPro" id="IPR009060">
    <property type="entry name" value="UBA-like_sf"/>
</dbReference>
<evidence type="ECO:0000256" key="1">
    <source>
        <dbReference type="ARBA" id="ARBA00005532"/>
    </source>
</evidence>
<feature type="domain" description="Translation elongation factor EFTs/EF1B dimerisation" evidence="9">
    <location>
        <begin position="54"/>
        <end position="196"/>
    </location>
</feature>
<evidence type="ECO:0000313" key="11">
    <source>
        <dbReference type="Proteomes" id="UP000325292"/>
    </source>
</evidence>
<dbReference type="PANTHER" id="PTHR11741:SF0">
    <property type="entry name" value="ELONGATION FACTOR TS, MITOCHONDRIAL"/>
    <property type="match status" value="1"/>
</dbReference>
<dbReference type="Proteomes" id="UP000325292">
    <property type="component" value="Chromosome"/>
</dbReference>